<keyword evidence="1" id="KW-0472">Membrane</keyword>
<dbReference type="EMBL" id="KI913977">
    <property type="protein sequence ID" value="ETV96410.1"/>
    <property type="molecule type" value="Genomic_DNA"/>
</dbReference>
<dbReference type="InterPro" id="IPR009792">
    <property type="entry name" value="TMEM242"/>
</dbReference>
<organism evidence="2">
    <name type="scientific">Aphanomyces invadans</name>
    <dbReference type="NCBI Taxonomy" id="157072"/>
    <lineage>
        <taxon>Eukaryota</taxon>
        <taxon>Sar</taxon>
        <taxon>Stramenopiles</taxon>
        <taxon>Oomycota</taxon>
        <taxon>Saprolegniomycetes</taxon>
        <taxon>Saprolegniales</taxon>
        <taxon>Verrucalvaceae</taxon>
        <taxon>Aphanomyces</taxon>
    </lineage>
</organism>
<keyword evidence="1" id="KW-1133">Transmembrane helix</keyword>
<protein>
    <submittedName>
        <fullName evidence="2">Uncharacterized protein</fullName>
    </submittedName>
</protein>
<dbReference type="RefSeq" id="XP_008875202.1">
    <property type="nucleotide sequence ID" value="XM_008876980.1"/>
</dbReference>
<feature type="transmembrane region" description="Helical" evidence="1">
    <location>
        <begin position="108"/>
        <end position="130"/>
    </location>
</feature>
<proteinExistence type="predicted"/>
<reference evidence="2" key="1">
    <citation type="submission" date="2013-12" db="EMBL/GenBank/DDBJ databases">
        <title>The Genome Sequence of Aphanomyces invadans NJM9701.</title>
        <authorList>
            <consortium name="The Broad Institute Genomics Platform"/>
            <person name="Russ C."/>
            <person name="Tyler B."/>
            <person name="van West P."/>
            <person name="Dieguez-Uribeondo J."/>
            <person name="Young S.K."/>
            <person name="Zeng Q."/>
            <person name="Gargeya S."/>
            <person name="Fitzgerald M."/>
            <person name="Abouelleil A."/>
            <person name="Alvarado L."/>
            <person name="Chapman S.B."/>
            <person name="Gainer-Dewar J."/>
            <person name="Goldberg J."/>
            <person name="Griggs A."/>
            <person name="Gujja S."/>
            <person name="Hansen M."/>
            <person name="Howarth C."/>
            <person name="Imamovic A."/>
            <person name="Ireland A."/>
            <person name="Larimer J."/>
            <person name="McCowan C."/>
            <person name="Murphy C."/>
            <person name="Pearson M."/>
            <person name="Poon T.W."/>
            <person name="Priest M."/>
            <person name="Roberts A."/>
            <person name="Saif S."/>
            <person name="Shea T."/>
            <person name="Sykes S."/>
            <person name="Wortman J."/>
            <person name="Nusbaum C."/>
            <person name="Birren B."/>
        </authorList>
    </citation>
    <scope>NUCLEOTIDE SEQUENCE [LARGE SCALE GENOMIC DNA]</scope>
    <source>
        <strain evidence="2">NJM9701</strain>
    </source>
</reference>
<dbReference type="AlphaFoldDB" id="A0A024TQL3"/>
<evidence type="ECO:0000313" key="2">
    <source>
        <dbReference type="EMBL" id="ETV96410.1"/>
    </source>
</evidence>
<name>A0A024TQL3_9STRA</name>
<dbReference type="Pfam" id="PF07096">
    <property type="entry name" value="DUF1358"/>
    <property type="match status" value="1"/>
</dbReference>
<gene>
    <name evidence="2" type="ORF">H310_10557</name>
</gene>
<dbReference type="GeneID" id="20087607"/>
<keyword evidence="1" id="KW-0812">Transmembrane</keyword>
<accession>A0A024TQL3</accession>
<dbReference type="VEuPathDB" id="FungiDB:H310_10557"/>
<evidence type="ECO:0000256" key="1">
    <source>
        <dbReference type="SAM" id="Phobius"/>
    </source>
</evidence>
<dbReference type="OrthoDB" id="73640at2759"/>
<feature type="transmembrane region" description="Helical" evidence="1">
    <location>
        <begin position="26"/>
        <end position="47"/>
    </location>
</feature>
<sequence>MENDELTPPTSATTPSAFRAWVEQEALMIIGGLAATGVISGGFVMGLQRRKARELHELERERLRKKGSKFVLAEPVARKKLPTSITWWERAIGVKSTQMSPGAAARSALLGGTILATAGTGVIVLGIAAATGVSSFSDFHAKMSVVVPRFRKNVANFFGIVPKEGPSLEQLEQERQDMALLATLFSDDDQQG</sequence>